<dbReference type="Gene3D" id="1.25.40.10">
    <property type="entry name" value="Tetratricopeptide repeat domain"/>
    <property type="match status" value="2"/>
</dbReference>
<name>A0AA36N014_9DINO</name>
<evidence type="ECO:0000256" key="5">
    <source>
        <dbReference type="PROSITE-ProRule" id="PRU00339"/>
    </source>
</evidence>
<evidence type="ECO:0000313" key="7">
    <source>
        <dbReference type="EMBL" id="CAJ1384828.1"/>
    </source>
</evidence>
<evidence type="ECO:0000256" key="4">
    <source>
        <dbReference type="ARBA" id="ARBA00023235"/>
    </source>
</evidence>
<keyword evidence="3" id="KW-0697">Rotamase</keyword>
<keyword evidence="4" id="KW-0413">Isomerase</keyword>
<accession>A0AA36N014</accession>
<feature type="compositionally biased region" description="Basic and acidic residues" evidence="6">
    <location>
        <begin position="7"/>
        <end position="31"/>
    </location>
</feature>
<gene>
    <name evidence="7" type="ORF">EVOR1521_LOCUS11602</name>
</gene>
<proteinExistence type="predicted"/>
<dbReference type="InterPro" id="IPR019734">
    <property type="entry name" value="TPR_rpt"/>
</dbReference>
<dbReference type="SUPFAM" id="SSF48452">
    <property type="entry name" value="TPR-like"/>
    <property type="match status" value="2"/>
</dbReference>
<evidence type="ECO:0000256" key="3">
    <source>
        <dbReference type="ARBA" id="ARBA00023110"/>
    </source>
</evidence>
<dbReference type="EMBL" id="CAUJNA010001158">
    <property type="protein sequence ID" value="CAJ1384828.1"/>
    <property type="molecule type" value="Genomic_DNA"/>
</dbReference>
<keyword evidence="5" id="KW-0802">TPR repeat</keyword>
<dbReference type="SMART" id="SM00028">
    <property type="entry name" value="TPR"/>
    <property type="match status" value="4"/>
</dbReference>
<evidence type="ECO:0000256" key="2">
    <source>
        <dbReference type="ARBA" id="ARBA00013194"/>
    </source>
</evidence>
<dbReference type="GO" id="GO:0003755">
    <property type="term" value="F:peptidyl-prolyl cis-trans isomerase activity"/>
    <property type="evidence" value="ECO:0007669"/>
    <property type="project" value="UniProtKB-EC"/>
</dbReference>
<dbReference type="EC" id="5.2.1.8" evidence="2"/>
<dbReference type="AlphaFoldDB" id="A0AA36N014"/>
<evidence type="ECO:0000313" key="8">
    <source>
        <dbReference type="Proteomes" id="UP001178507"/>
    </source>
</evidence>
<dbReference type="InterPro" id="IPR011990">
    <property type="entry name" value="TPR-like_helical_dom_sf"/>
</dbReference>
<feature type="repeat" description="TPR" evidence="5">
    <location>
        <begin position="378"/>
        <end position="411"/>
    </location>
</feature>
<comment type="caution">
    <text evidence="7">The sequence shown here is derived from an EMBL/GenBank/DDBJ whole genome shotgun (WGS) entry which is preliminary data.</text>
</comment>
<dbReference type="PANTHER" id="PTHR46512:SF9">
    <property type="entry name" value="PEPTIDYLPROLYL ISOMERASE"/>
    <property type="match status" value="1"/>
</dbReference>
<dbReference type="Proteomes" id="UP001178507">
    <property type="component" value="Unassembled WGS sequence"/>
</dbReference>
<organism evidence="7 8">
    <name type="scientific">Effrenium voratum</name>
    <dbReference type="NCBI Taxonomy" id="2562239"/>
    <lineage>
        <taxon>Eukaryota</taxon>
        <taxon>Sar</taxon>
        <taxon>Alveolata</taxon>
        <taxon>Dinophyceae</taxon>
        <taxon>Suessiales</taxon>
        <taxon>Symbiodiniaceae</taxon>
        <taxon>Effrenium</taxon>
    </lineage>
</organism>
<dbReference type="PANTHER" id="PTHR46512">
    <property type="entry name" value="PEPTIDYLPROLYL ISOMERASE"/>
    <property type="match status" value="1"/>
</dbReference>
<keyword evidence="8" id="KW-1185">Reference proteome</keyword>
<evidence type="ECO:0000256" key="6">
    <source>
        <dbReference type="SAM" id="MobiDB-lite"/>
    </source>
</evidence>
<comment type="catalytic activity">
    <reaction evidence="1">
        <text>[protein]-peptidylproline (omega=180) = [protein]-peptidylproline (omega=0)</text>
        <dbReference type="Rhea" id="RHEA:16237"/>
        <dbReference type="Rhea" id="RHEA-COMP:10747"/>
        <dbReference type="Rhea" id="RHEA-COMP:10748"/>
        <dbReference type="ChEBI" id="CHEBI:83833"/>
        <dbReference type="ChEBI" id="CHEBI:83834"/>
        <dbReference type="EC" id="5.2.1.8"/>
    </reaction>
</comment>
<dbReference type="InterPro" id="IPR050754">
    <property type="entry name" value="FKBP4/5/8-like"/>
</dbReference>
<dbReference type="PROSITE" id="PS50005">
    <property type="entry name" value="TPR"/>
    <property type="match status" value="1"/>
</dbReference>
<protein>
    <recommendedName>
        <fullName evidence="2">peptidylprolyl isomerase</fullName>
        <ecNumber evidence="2">5.2.1.8</ecNumber>
    </recommendedName>
</protein>
<feature type="region of interest" description="Disordered" evidence="6">
    <location>
        <begin position="490"/>
        <end position="510"/>
    </location>
</feature>
<feature type="compositionally biased region" description="Basic and acidic residues" evidence="6">
    <location>
        <begin position="501"/>
        <end position="510"/>
    </location>
</feature>
<reference evidence="7" key="1">
    <citation type="submission" date="2023-08" db="EMBL/GenBank/DDBJ databases">
        <authorList>
            <person name="Chen Y."/>
            <person name="Shah S."/>
            <person name="Dougan E. K."/>
            <person name="Thang M."/>
            <person name="Chan C."/>
        </authorList>
    </citation>
    <scope>NUCLEOTIDE SEQUENCE</scope>
</reference>
<sequence length="510" mass="56643">MASEQETEPKAPSEPSERLERAKKLREEGNAKFKAEDLSGARKAYNEALGLTAALPEGLKEEAASLRQPVQLNLALACLRLDQPCRALELCEEVLDTDPDNPKATYRKAKALLELGEDKEAEYELVRACKLMPKDAVVRKDLEALRQKLRAEKAQEQATFQGLFEKSPGFASEGRKEDPSRLSKRDLDDIYFHDGKENPYETAERPQDLVPEFLSSGRLEDAAQALEAAMGQSAQEENWLAHLTYALEYGALLMDLNIDRLALRCFNTALERPAKDEEEEVALAPVRQHALLLKAICLLNEAADAQAEITECLEKWVVAAHGGSDLELKERLLQLQEQSADAAVAVGLLYLLEAKAEVVPCFAGALLAEQGYFGQRPSTRWNMLGAVLSMTGKPELAVRAYRQALQCQPHYPRALINMSASQLKCGDFLEACSSQAQALKVLPFWAAEETWTSLEKEVMAQSTVDDLAEAVKGRHIAKARELLEPYAQDLQNSDLPSEPRQALKEMELIK</sequence>
<feature type="region of interest" description="Disordered" evidence="6">
    <location>
        <begin position="1"/>
        <end position="31"/>
    </location>
</feature>
<evidence type="ECO:0000256" key="1">
    <source>
        <dbReference type="ARBA" id="ARBA00000971"/>
    </source>
</evidence>
<dbReference type="Pfam" id="PF14559">
    <property type="entry name" value="TPR_19"/>
    <property type="match status" value="1"/>
</dbReference>